<evidence type="ECO:0000313" key="2">
    <source>
        <dbReference type="Proteomes" id="UP001060215"/>
    </source>
</evidence>
<dbReference type="Proteomes" id="UP001060215">
    <property type="component" value="Chromosome 6"/>
</dbReference>
<proteinExistence type="predicted"/>
<sequence length="300" mass="34301">MSSSNKKMKGVALDPSSYGGFGDSKARIKHQTLLQDYQDLQKETEGMRTKLVTMKQRKLTLLAEVRFLRRRKKFLLKNKAAKPSQGRELVQPKFFETQFKKTPKEKTYSRKQAKLRNVSTGFDVNQRERISARRCPSPVVDVNQKNGIHNGKEATFRNTKVFDLNRKEKSHGGKEASFRNPFPILDLNQNERLYSGKETGPRNSALAFDLNQMERTCVGKDNVVRSRAPIFDLNQISGEEELQDNSEPLRNEESKKFVMRGGSDEQHNDLKLSVCRNVGSGPNRAGKRKISWQDQVALKV</sequence>
<reference evidence="1 2" key="1">
    <citation type="journal article" date="2022" name="Plant J.">
        <title>Chromosome-level genome of Camellia lanceoleosa provides a valuable resource for understanding genome evolution and self-incompatibility.</title>
        <authorList>
            <person name="Gong W."/>
            <person name="Xiao S."/>
            <person name="Wang L."/>
            <person name="Liao Z."/>
            <person name="Chang Y."/>
            <person name="Mo W."/>
            <person name="Hu G."/>
            <person name="Li W."/>
            <person name="Zhao G."/>
            <person name="Zhu H."/>
            <person name="Hu X."/>
            <person name="Ji K."/>
            <person name="Xiang X."/>
            <person name="Song Q."/>
            <person name="Yuan D."/>
            <person name="Jin S."/>
            <person name="Zhang L."/>
        </authorList>
    </citation>
    <scope>NUCLEOTIDE SEQUENCE [LARGE SCALE GENOMIC DNA]</scope>
    <source>
        <strain evidence="1">SQ_2022a</strain>
    </source>
</reference>
<gene>
    <name evidence="1" type="ORF">LOK49_LG03G03636</name>
</gene>
<dbReference type="EMBL" id="CM045763">
    <property type="protein sequence ID" value="KAI8020937.1"/>
    <property type="molecule type" value="Genomic_DNA"/>
</dbReference>
<accession>A0ACC0I7Z3</accession>
<keyword evidence="2" id="KW-1185">Reference proteome</keyword>
<evidence type="ECO:0000313" key="1">
    <source>
        <dbReference type="EMBL" id="KAI8020937.1"/>
    </source>
</evidence>
<organism evidence="1 2">
    <name type="scientific">Camellia lanceoleosa</name>
    <dbReference type="NCBI Taxonomy" id="1840588"/>
    <lineage>
        <taxon>Eukaryota</taxon>
        <taxon>Viridiplantae</taxon>
        <taxon>Streptophyta</taxon>
        <taxon>Embryophyta</taxon>
        <taxon>Tracheophyta</taxon>
        <taxon>Spermatophyta</taxon>
        <taxon>Magnoliopsida</taxon>
        <taxon>eudicotyledons</taxon>
        <taxon>Gunneridae</taxon>
        <taxon>Pentapetalae</taxon>
        <taxon>asterids</taxon>
        <taxon>Ericales</taxon>
        <taxon>Theaceae</taxon>
        <taxon>Camellia</taxon>
    </lineage>
</organism>
<comment type="caution">
    <text evidence="1">The sequence shown here is derived from an EMBL/GenBank/DDBJ whole genome shotgun (WGS) entry which is preliminary data.</text>
</comment>
<protein>
    <submittedName>
        <fullName evidence="1">Uncharacterized protein</fullName>
    </submittedName>
</protein>
<name>A0ACC0I7Z3_9ERIC</name>